<dbReference type="Proteomes" id="UP001595901">
    <property type="component" value="Unassembled WGS sequence"/>
</dbReference>
<gene>
    <name evidence="2" type="ORF">ACFOSE_06275</name>
</gene>
<keyword evidence="1" id="KW-1133">Transmembrane helix</keyword>
<name>A0ABV8D1F4_9STRE</name>
<sequence>MKFLKKRWLDLLVIILAFLNVGQQWLYGSHSLAYTWLAIGVFWMILIFILKDDNKPKKK</sequence>
<comment type="caution">
    <text evidence="2">The sequence shown here is derived from an EMBL/GenBank/DDBJ whole genome shotgun (WGS) entry which is preliminary data.</text>
</comment>
<evidence type="ECO:0000256" key="1">
    <source>
        <dbReference type="SAM" id="Phobius"/>
    </source>
</evidence>
<keyword evidence="1" id="KW-0812">Transmembrane</keyword>
<evidence type="ECO:0000313" key="2">
    <source>
        <dbReference type="EMBL" id="MFC3932374.1"/>
    </source>
</evidence>
<organism evidence="2 3">
    <name type="scientific">Streptococcus dentapri</name>
    <dbReference type="NCBI Taxonomy" id="573564"/>
    <lineage>
        <taxon>Bacteria</taxon>
        <taxon>Bacillati</taxon>
        <taxon>Bacillota</taxon>
        <taxon>Bacilli</taxon>
        <taxon>Lactobacillales</taxon>
        <taxon>Streptococcaceae</taxon>
        <taxon>Streptococcus</taxon>
    </lineage>
</organism>
<reference evidence="3" key="1">
    <citation type="journal article" date="2019" name="Int. J. Syst. Evol. Microbiol.">
        <title>The Global Catalogue of Microorganisms (GCM) 10K type strain sequencing project: providing services to taxonomists for standard genome sequencing and annotation.</title>
        <authorList>
            <consortium name="The Broad Institute Genomics Platform"/>
            <consortium name="The Broad Institute Genome Sequencing Center for Infectious Disease"/>
            <person name="Wu L."/>
            <person name="Ma J."/>
        </authorList>
    </citation>
    <scope>NUCLEOTIDE SEQUENCE [LARGE SCALE GENOMIC DNA]</scope>
    <source>
        <strain evidence="3">CCUG 58728</strain>
    </source>
</reference>
<keyword evidence="3" id="KW-1185">Reference proteome</keyword>
<feature type="transmembrane region" description="Helical" evidence="1">
    <location>
        <begin position="7"/>
        <end position="27"/>
    </location>
</feature>
<dbReference type="RefSeq" id="WP_380431744.1">
    <property type="nucleotide sequence ID" value="NZ_JBHSAC010000052.1"/>
</dbReference>
<feature type="transmembrane region" description="Helical" evidence="1">
    <location>
        <begin position="33"/>
        <end position="50"/>
    </location>
</feature>
<dbReference type="EMBL" id="JBHSAC010000052">
    <property type="protein sequence ID" value="MFC3932374.1"/>
    <property type="molecule type" value="Genomic_DNA"/>
</dbReference>
<accession>A0ABV8D1F4</accession>
<protein>
    <submittedName>
        <fullName evidence="2">Uncharacterized protein</fullName>
    </submittedName>
</protein>
<keyword evidence="1" id="KW-0472">Membrane</keyword>
<proteinExistence type="predicted"/>
<evidence type="ECO:0000313" key="3">
    <source>
        <dbReference type="Proteomes" id="UP001595901"/>
    </source>
</evidence>